<dbReference type="Proteomes" id="UP000199118">
    <property type="component" value="Unassembled WGS sequence"/>
</dbReference>
<sequence>MARKRRDAPGAAQARPDGLNADRAGDLPWAADGDGLRIVARVTPRGGRDALDGVGRDAEGRPALALRVSAPPDGGRANAAVEALVAGLLDLPRSAVRVERGATARVKRLRAEGPPEALAARLAEAVARAAKP</sequence>
<dbReference type="SUPFAM" id="SSF69786">
    <property type="entry name" value="YggU-like"/>
    <property type="match status" value="1"/>
</dbReference>
<evidence type="ECO:0000313" key="5">
    <source>
        <dbReference type="Proteomes" id="UP000199118"/>
    </source>
</evidence>
<dbReference type="Pfam" id="PF02594">
    <property type="entry name" value="DUF167"/>
    <property type="match status" value="1"/>
</dbReference>
<gene>
    <name evidence="4" type="ORF">SAMN05444336_101120</name>
</gene>
<protein>
    <recommendedName>
        <fullName evidence="2">UPF0235 protein SAMN05444336_101120</fullName>
    </recommendedName>
</protein>
<comment type="similarity">
    <text evidence="1 2">Belongs to the UPF0235 family.</text>
</comment>
<dbReference type="SMART" id="SM01152">
    <property type="entry name" value="DUF167"/>
    <property type="match status" value="1"/>
</dbReference>
<proteinExistence type="inferred from homology"/>
<dbReference type="InterPro" id="IPR003746">
    <property type="entry name" value="DUF167"/>
</dbReference>
<evidence type="ECO:0000256" key="1">
    <source>
        <dbReference type="ARBA" id="ARBA00010364"/>
    </source>
</evidence>
<dbReference type="STRING" id="356660.SAMN05444336_101120"/>
<dbReference type="RefSeq" id="WP_245710319.1">
    <property type="nucleotide sequence ID" value="NZ_FNMZ01000001.1"/>
</dbReference>
<dbReference type="Gene3D" id="3.30.1200.10">
    <property type="entry name" value="YggU-like"/>
    <property type="match status" value="1"/>
</dbReference>
<evidence type="ECO:0000256" key="3">
    <source>
        <dbReference type="SAM" id="MobiDB-lite"/>
    </source>
</evidence>
<keyword evidence="5" id="KW-1185">Reference proteome</keyword>
<dbReference type="NCBIfam" id="TIGR00251">
    <property type="entry name" value="DUF167 family protein"/>
    <property type="match status" value="1"/>
</dbReference>
<organism evidence="4 5">
    <name type="scientific">Albimonas donghaensis</name>
    <dbReference type="NCBI Taxonomy" id="356660"/>
    <lineage>
        <taxon>Bacteria</taxon>
        <taxon>Pseudomonadati</taxon>
        <taxon>Pseudomonadota</taxon>
        <taxon>Alphaproteobacteria</taxon>
        <taxon>Rhodobacterales</taxon>
        <taxon>Paracoccaceae</taxon>
        <taxon>Albimonas</taxon>
    </lineage>
</organism>
<dbReference type="HAMAP" id="MF_00634">
    <property type="entry name" value="UPF0235"/>
    <property type="match status" value="1"/>
</dbReference>
<name>A0A1H2QRX1_9RHOB</name>
<dbReference type="EMBL" id="FNMZ01000001">
    <property type="protein sequence ID" value="SDW09354.1"/>
    <property type="molecule type" value="Genomic_DNA"/>
</dbReference>
<reference evidence="4 5" key="1">
    <citation type="submission" date="2016-10" db="EMBL/GenBank/DDBJ databases">
        <authorList>
            <person name="de Groot N.N."/>
        </authorList>
    </citation>
    <scope>NUCLEOTIDE SEQUENCE [LARGE SCALE GENOMIC DNA]</scope>
    <source>
        <strain evidence="4 5">DSM 17890</strain>
    </source>
</reference>
<dbReference type="InterPro" id="IPR036591">
    <property type="entry name" value="YggU-like_sf"/>
</dbReference>
<feature type="region of interest" description="Disordered" evidence="3">
    <location>
        <begin position="1"/>
        <end position="26"/>
    </location>
</feature>
<evidence type="ECO:0000313" key="4">
    <source>
        <dbReference type="EMBL" id="SDW09354.1"/>
    </source>
</evidence>
<accession>A0A1H2QRX1</accession>
<dbReference type="AlphaFoldDB" id="A0A1H2QRX1"/>
<evidence type="ECO:0000256" key="2">
    <source>
        <dbReference type="HAMAP-Rule" id="MF_00634"/>
    </source>
</evidence>